<comment type="caution">
    <text evidence="10">The sequence shown here is derived from an EMBL/GenBank/DDBJ whole genome shotgun (WGS) entry which is preliminary data.</text>
</comment>
<comment type="catalytic activity">
    <reaction evidence="9">
        <text>(6S)-5,6,7,8-tetrahydrofolyl-(gamma-L-Glu)(n) + L-glutamate + ATP = (6S)-5,6,7,8-tetrahydrofolyl-(gamma-L-Glu)(n+1) + ADP + phosphate + H(+)</text>
        <dbReference type="Rhea" id="RHEA:10580"/>
        <dbReference type="Rhea" id="RHEA-COMP:14738"/>
        <dbReference type="Rhea" id="RHEA-COMP:14740"/>
        <dbReference type="ChEBI" id="CHEBI:15378"/>
        <dbReference type="ChEBI" id="CHEBI:29985"/>
        <dbReference type="ChEBI" id="CHEBI:30616"/>
        <dbReference type="ChEBI" id="CHEBI:43474"/>
        <dbReference type="ChEBI" id="CHEBI:141005"/>
        <dbReference type="ChEBI" id="CHEBI:456216"/>
        <dbReference type="EC" id="6.3.2.17"/>
    </reaction>
</comment>
<dbReference type="PANTHER" id="PTHR11136">
    <property type="entry name" value="FOLYLPOLYGLUTAMATE SYNTHASE-RELATED"/>
    <property type="match status" value="1"/>
</dbReference>
<dbReference type="Proteomes" id="UP000315037">
    <property type="component" value="Unassembled WGS sequence"/>
</dbReference>
<evidence type="ECO:0000256" key="6">
    <source>
        <dbReference type="ARBA" id="ARBA00022741"/>
    </source>
</evidence>
<accession>A0A506US23</accession>
<dbReference type="NCBIfam" id="TIGR01499">
    <property type="entry name" value="folC"/>
    <property type="match status" value="1"/>
</dbReference>
<comment type="similarity">
    <text evidence="2">Belongs to the folylpolyglutamate synthase family.</text>
</comment>
<dbReference type="FunFam" id="3.40.1190.10:FF:000011">
    <property type="entry name" value="Folylpolyglutamate synthase/dihydrofolate synthase"/>
    <property type="match status" value="1"/>
</dbReference>
<dbReference type="InterPro" id="IPR036565">
    <property type="entry name" value="Mur-like_cat_sf"/>
</dbReference>
<dbReference type="SUPFAM" id="SSF53623">
    <property type="entry name" value="MurD-like peptide ligases, catalytic domain"/>
    <property type="match status" value="1"/>
</dbReference>
<dbReference type="GO" id="GO:0005737">
    <property type="term" value="C:cytoplasm"/>
    <property type="evidence" value="ECO:0007669"/>
    <property type="project" value="TreeGrafter"/>
</dbReference>
<evidence type="ECO:0000313" key="10">
    <source>
        <dbReference type="EMBL" id="TPW36089.1"/>
    </source>
</evidence>
<dbReference type="GO" id="GO:0008841">
    <property type="term" value="F:dihydrofolate synthase activity"/>
    <property type="evidence" value="ECO:0007669"/>
    <property type="project" value="TreeGrafter"/>
</dbReference>
<dbReference type="EMBL" id="SORZ01000001">
    <property type="protein sequence ID" value="TPW36089.1"/>
    <property type="molecule type" value="Genomic_DNA"/>
</dbReference>
<dbReference type="EC" id="6.3.2.17" evidence="3"/>
<keyword evidence="6" id="KW-0547">Nucleotide-binding</keyword>
<dbReference type="PANTHER" id="PTHR11136:SF0">
    <property type="entry name" value="DIHYDROFOLATE SYNTHETASE-RELATED"/>
    <property type="match status" value="1"/>
</dbReference>
<dbReference type="Gene3D" id="3.90.190.20">
    <property type="entry name" value="Mur ligase, C-terminal domain"/>
    <property type="match status" value="1"/>
</dbReference>
<proteinExistence type="inferred from homology"/>
<evidence type="ECO:0000256" key="5">
    <source>
        <dbReference type="ARBA" id="ARBA00022723"/>
    </source>
</evidence>
<evidence type="ECO:0000256" key="4">
    <source>
        <dbReference type="ARBA" id="ARBA00022598"/>
    </source>
</evidence>
<keyword evidence="5" id="KW-0479">Metal-binding</keyword>
<keyword evidence="11" id="KW-1185">Reference proteome</keyword>
<keyword evidence="4" id="KW-0436">Ligase</keyword>
<dbReference type="GO" id="GO:0046872">
    <property type="term" value="F:metal ion binding"/>
    <property type="evidence" value="ECO:0007669"/>
    <property type="project" value="UniProtKB-KW"/>
</dbReference>
<evidence type="ECO:0000256" key="2">
    <source>
        <dbReference type="ARBA" id="ARBA00008276"/>
    </source>
</evidence>
<evidence type="ECO:0000256" key="1">
    <source>
        <dbReference type="ARBA" id="ARBA00001946"/>
    </source>
</evidence>
<dbReference type="InterPro" id="IPR001645">
    <property type="entry name" value="Folylpolyglutamate_synth"/>
</dbReference>
<dbReference type="PROSITE" id="PS01012">
    <property type="entry name" value="FOLYLPOLYGLU_SYNT_2"/>
    <property type="match status" value="1"/>
</dbReference>
<evidence type="ECO:0000256" key="3">
    <source>
        <dbReference type="ARBA" id="ARBA00013025"/>
    </source>
</evidence>
<protein>
    <recommendedName>
        <fullName evidence="3">tetrahydrofolate synthase</fullName>
        <ecNumber evidence="3">6.3.2.17</ecNumber>
    </recommendedName>
</protein>
<keyword evidence="7" id="KW-0067">ATP-binding</keyword>
<dbReference type="RefSeq" id="WP_165600432.1">
    <property type="nucleotide sequence ID" value="NZ_SORZ01000001.1"/>
</dbReference>
<dbReference type="GO" id="GO:0005524">
    <property type="term" value="F:ATP binding"/>
    <property type="evidence" value="ECO:0007669"/>
    <property type="project" value="UniProtKB-KW"/>
</dbReference>
<comment type="cofactor">
    <cofactor evidence="1">
        <name>Mg(2+)</name>
        <dbReference type="ChEBI" id="CHEBI:18420"/>
    </cofactor>
</comment>
<dbReference type="AlphaFoldDB" id="A0A506US23"/>
<evidence type="ECO:0000256" key="7">
    <source>
        <dbReference type="ARBA" id="ARBA00022840"/>
    </source>
</evidence>
<dbReference type="GO" id="GO:0004326">
    <property type="term" value="F:tetrahydrofolylpolyglutamate synthase activity"/>
    <property type="evidence" value="ECO:0007669"/>
    <property type="project" value="UniProtKB-EC"/>
</dbReference>
<dbReference type="SUPFAM" id="SSF53244">
    <property type="entry name" value="MurD-like peptide ligases, peptide-binding domain"/>
    <property type="match status" value="1"/>
</dbReference>
<dbReference type="InterPro" id="IPR018109">
    <property type="entry name" value="Folylpolyglutamate_synth_CS"/>
</dbReference>
<evidence type="ECO:0000256" key="8">
    <source>
        <dbReference type="ARBA" id="ARBA00022842"/>
    </source>
</evidence>
<sequence>MAKTNARTSEFSGRSGEILARLEQLHPRLIDLSLHRLEALLARLGHPERHLPPVIHVAGTNGKGSTVADMRTIAEAAGLRVHAMTSPHLLSLTERFHVATPASGLPGGHAGAPVDEDLLVATLEEVEQVNAGAPITVFEVLTAAGFLLFSRLPADLVLLEVGLGGRFDATNVITAPVACVLTSISLDHQAFLGETLGEIAFEKAGIIKPGVPVISAPQPPEAAAVIAERAEALNAPLYRVQEVRGKTPGSLAPEAQGIHWRVHDTGKPSTPAEERGLIDYADALGTLRLPQPGLAGPHQRENAVLAVAALRRALAAGAFPAFTPASFPAQAYQALSRTLWPARLQRLEGKLARLLPEGWELWVDGAHNPGGAEALAEQLRLWRDDGTQPLHLIMGLKNTKDVSGVLRPLLPLADSFQAVTEPQQHLAMPIADILATARDLGPALDLPPGHSPLPLGEGPLLQDALKRLAASADSGGGGRVVICGSLYLASCALQQDREQAGPV</sequence>
<dbReference type="InterPro" id="IPR036615">
    <property type="entry name" value="Mur_ligase_C_dom_sf"/>
</dbReference>
<evidence type="ECO:0000313" key="11">
    <source>
        <dbReference type="Proteomes" id="UP000315037"/>
    </source>
</evidence>
<dbReference type="Gene3D" id="3.40.1190.10">
    <property type="entry name" value="Mur-like, catalytic domain"/>
    <property type="match status" value="1"/>
</dbReference>
<reference evidence="10 11" key="1">
    <citation type="submission" date="2019-03" db="EMBL/GenBank/DDBJ databases">
        <title>The complete genome sequence of Neokomagataea sp. Jb2 NBRC113641.</title>
        <authorList>
            <person name="Chua K.-O."/>
            <person name="Chan K.-G."/>
            <person name="See-Too W.-S."/>
        </authorList>
    </citation>
    <scope>NUCLEOTIDE SEQUENCE [LARGE SCALE GENOMIC DNA]</scope>
    <source>
        <strain evidence="10 11">Jb2</strain>
    </source>
</reference>
<keyword evidence="8" id="KW-0460">Magnesium</keyword>
<evidence type="ECO:0000256" key="9">
    <source>
        <dbReference type="ARBA" id="ARBA00047493"/>
    </source>
</evidence>
<organism evidence="10 11">
    <name type="scientific">Oecophyllibacter saccharovorans</name>
    <dbReference type="NCBI Taxonomy" id="2558360"/>
    <lineage>
        <taxon>Bacteria</taxon>
        <taxon>Pseudomonadati</taxon>
        <taxon>Pseudomonadota</taxon>
        <taxon>Alphaproteobacteria</taxon>
        <taxon>Acetobacterales</taxon>
        <taxon>Acetobacteraceae</taxon>
        <taxon>Oecophyllibacter</taxon>
    </lineage>
</organism>
<name>A0A506US23_9PROT</name>
<gene>
    <name evidence="10" type="ORF">E3202_04125</name>
</gene>